<protein>
    <submittedName>
        <fullName evidence="5">RNA-directed DNA polymerase-like protein</fullName>
    </submittedName>
</protein>
<dbReference type="GO" id="GO:0004523">
    <property type="term" value="F:RNA-DNA hybrid ribonuclease activity"/>
    <property type="evidence" value="ECO:0007669"/>
    <property type="project" value="InterPro"/>
</dbReference>
<dbReference type="GO" id="GO:0003676">
    <property type="term" value="F:nucleic acid binding"/>
    <property type="evidence" value="ECO:0007669"/>
    <property type="project" value="InterPro"/>
</dbReference>
<organism evidence="5 6">
    <name type="scientific">Phaseolus angularis</name>
    <name type="common">Azuki bean</name>
    <name type="synonym">Vigna angularis</name>
    <dbReference type="NCBI Taxonomy" id="3914"/>
    <lineage>
        <taxon>Eukaryota</taxon>
        <taxon>Viridiplantae</taxon>
        <taxon>Streptophyta</taxon>
        <taxon>Embryophyta</taxon>
        <taxon>Tracheophyta</taxon>
        <taxon>Spermatophyta</taxon>
        <taxon>Magnoliopsida</taxon>
        <taxon>eudicotyledons</taxon>
        <taxon>Gunneridae</taxon>
        <taxon>Pentapetalae</taxon>
        <taxon>rosids</taxon>
        <taxon>fabids</taxon>
        <taxon>Fabales</taxon>
        <taxon>Fabaceae</taxon>
        <taxon>Papilionoideae</taxon>
        <taxon>50 kb inversion clade</taxon>
        <taxon>NPAAA clade</taxon>
        <taxon>indigoferoid/millettioid clade</taxon>
        <taxon>Phaseoleae</taxon>
        <taxon>Vigna</taxon>
    </lineage>
</organism>
<dbReference type="CDD" id="cd00303">
    <property type="entry name" value="retropepsin_like"/>
    <property type="match status" value="1"/>
</dbReference>
<dbReference type="GO" id="GO:0003964">
    <property type="term" value="F:RNA-directed DNA polymerase activity"/>
    <property type="evidence" value="ECO:0007669"/>
    <property type="project" value="UniProtKB-KW"/>
</dbReference>
<dbReference type="GO" id="GO:0006310">
    <property type="term" value="P:DNA recombination"/>
    <property type="evidence" value="ECO:0007669"/>
    <property type="project" value="UniProtKB-KW"/>
</dbReference>
<proteinExistence type="predicted"/>
<dbReference type="Pfam" id="PF03732">
    <property type="entry name" value="Retrotrans_gag"/>
    <property type="match status" value="1"/>
</dbReference>
<keyword evidence="5" id="KW-0548">Nucleotidyltransferase</keyword>
<feature type="domain" description="G-patch" evidence="3">
    <location>
        <begin position="729"/>
        <end position="775"/>
    </location>
</feature>
<gene>
    <name evidence="5" type="ORF">HKW66_Vig0006750</name>
</gene>
<dbReference type="Gene3D" id="3.10.10.10">
    <property type="entry name" value="HIV Type 1 Reverse Transcriptase, subunit A, domain 1"/>
    <property type="match status" value="1"/>
</dbReference>
<dbReference type="Gene3D" id="2.40.70.10">
    <property type="entry name" value="Acid Proteases"/>
    <property type="match status" value="1"/>
</dbReference>
<dbReference type="InterPro" id="IPR043128">
    <property type="entry name" value="Rev_trsase/Diguanyl_cyclase"/>
</dbReference>
<reference evidence="5 6" key="1">
    <citation type="submission" date="2020-05" db="EMBL/GenBank/DDBJ databases">
        <title>Vigna angularis (adzuki bean) Var. LongXiaoDou No. 4 denovo assembly.</title>
        <authorList>
            <person name="Xiang H."/>
        </authorList>
    </citation>
    <scope>NUCLEOTIDE SEQUENCE [LARGE SCALE GENOMIC DNA]</scope>
    <source>
        <tissue evidence="5">Leaf</tissue>
    </source>
</reference>
<dbReference type="Pfam" id="PF00665">
    <property type="entry name" value="rve"/>
    <property type="match status" value="1"/>
</dbReference>
<keyword evidence="5" id="KW-0808">Transferase</keyword>
<keyword evidence="1" id="KW-0233">DNA recombination</keyword>
<feature type="region of interest" description="Disordered" evidence="2">
    <location>
        <begin position="415"/>
        <end position="461"/>
    </location>
</feature>
<dbReference type="SMART" id="SM00443">
    <property type="entry name" value="G_patch"/>
    <property type="match status" value="1"/>
</dbReference>
<dbReference type="Pfam" id="PF00078">
    <property type="entry name" value="RVT_1"/>
    <property type="match status" value="1"/>
</dbReference>
<dbReference type="EMBL" id="JABFOF010000001">
    <property type="protein sequence ID" value="KAG2410010.1"/>
    <property type="molecule type" value="Genomic_DNA"/>
</dbReference>
<dbReference type="InterPro" id="IPR002156">
    <property type="entry name" value="RNaseH_domain"/>
</dbReference>
<dbReference type="InterPro" id="IPR036397">
    <property type="entry name" value="RNaseH_sf"/>
</dbReference>
<evidence type="ECO:0000259" key="4">
    <source>
        <dbReference type="PROSITE" id="PS50994"/>
    </source>
</evidence>
<evidence type="ECO:0000256" key="1">
    <source>
        <dbReference type="ARBA" id="ARBA00023172"/>
    </source>
</evidence>
<dbReference type="InterPro" id="IPR000477">
    <property type="entry name" value="RT_dom"/>
</dbReference>
<accession>A0A8T0LB45</accession>
<dbReference type="Gene3D" id="3.30.70.270">
    <property type="match status" value="2"/>
</dbReference>
<dbReference type="Pfam" id="PF17919">
    <property type="entry name" value="RT_RNaseH_2"/>
    <property type="match status" value="1"/>
</dbReference>
<dbReference type="PANTHER" id="PTHR48475">
    <property type="entry name" value="RIBONUCLEASE H"/>
    <property type="match status" value="1"/>
</dbReference>
<dbReference type="CDD" id="cd01647">
    <property type="entry name" value="RT_LTR"/>
    <property type="match status" value="1"/>
</dbReference>
<dbReference type="PANTHER" id="PTHR48475:SF1">
    <property type="entry name" value="RNASE H TYPE-1 DOMAIN-CONTAINING PROTEIN"/>
    <property type="match status" value="1"/>
</dbReference>
<keyword evidence="5" id="KW-0695">RNA-directed DNA polymerase</keyword>
<evidence type="ECO:0000313" key="6">
    <source>
        <dbReference type="Proteomes" id="UP000743370"/>
    </source>
</evidence>
<evidence type="ECO:0000259" key="3">
    <source>
        <dbReference type="PROSITE" id="PS50174"/>
    </source>
</evidence>
<dbReference type="SUPFAM" id="SSF56672">
    <property type="entry name" value="DNA/RNA polymerases"/>
    <property type="match status" value="1"/>
</dbReference>
<dbReference type="InterPro" id="IPR005162">
    <property type="entry name" value="Retrotrans_gag_dom"/>
</dbReference>
<evidence type="ECO:0000313" key="5">
    <source>
        <dbReference type="EMBL" id="KAG2410010.1"/>
    </source>
</evidence>
<dbReference type="SUPFAM" id="SSF53098">
    <property type="entry name" value="Ribonuclease H-like"/>
    <property type="match status" value="2"/>
</dbReference>
<dbReference type="InterPro" id="IPR021109">
    <property type="entry name" value="Peptidase_aspartic_dom_sf"/>
</dbReference>
<dbReference type="FunFam" id="3.30.70.270:FF:000063">
    <property type="entry name" value="Zinc knuckle domaincontaining protein"/>
    <property type="match status" value="1"/>
</dbReference>
<dbReference type="Pfam" id="PF13456">
    <property type="entry name" value="RVT_3"/>
    <property type="match status" value="1"/>
</dbReference>
<dbReference type="Gene3D" id="1.10.340.70">
    <property type="match status" value="1"/>
</dbReference>
<evidence type="ECO:0000256" key="2">
    <source>
        <dbReference type="SAM" id="MobiDB-lite"/>
    </source>
</evidence>
<dbReference type="Pfam" id="PF01585">
    <property type="entry name" value="G-patch"/>
    <property type="match status" value="1"/>
</dbReference>
<dbReference type="PROSITE" id="PS50994">
    <property type="entry name" value="INTEGRASE"/>
    <property type="match status" value="1"/>
</dbReference>
<name>A0A8T0LB45_PHAAN</name>
<dbReference type="InterPro" id="IPR012337">
    <property type="entry name" value="RNaseH-like_sf"/>
</dbReference>
<dbReference type="GO" id="GO:0015074">
    <property type="term" value="P:DNA integration"/>
    <property type="evidence" value="ECO:0007669"/>
    <property type="project" value="InterPro"/>
</dbReference>
<dbReference type="Proteomes" id="UP000743370">
    <property type="component" value="Unassembled WGS sequence"/>
</dbReference>
<dbReference type="InterPro" id="IPR043502">
    <property type="entry name" value="DNA/RNA_pol_sf"/>
</dbReference>
<comment type="caution">
    <text evidence="5">The sequence shown here is derived from an EMBL/GenBank/DDBJ whole genome shotgun (WGS) entry which is preliminary data.</text>
</comment>
<dbReference type="Gene3D" id="3.30.420.10">
    <property type="entry name" value="Ribonuclease H-like superfamily/Ribonuclease H"/>
    <property type="match status" value="2"/>
</dbReference>
<dbReference type="InterPro" id="IPR041577">
    <property type="entry name" value="RT_RNaseH_2"/>
</dbReference>
<dbReference type="SUPFAM" id="SSF50630">
    <property type="entry name" value="Acid proteases"/>
    <property type="match status" value="1"/>
</dbReference>
<dbReference type="CDD" id="cd09279">
    <property type="entry name" value="RNase_HI_like"/>
    <property type="match status" value="1"/>
</dbReference>
<feature type="domain" description="Integrase catalytic" evidence="4">
    <location>
        <begin position="1583"/>
        <end position="1744"/>
    </location>
</feature>
<dbReference type="InterPro" id="IPR001584">
    <property type="entry name" value="Integrase_cat-core"/>
</dbReference>
<dbReference type="PROSITE" id="PS50174">
    <property type="entry name" value="G_PATCH"/>
    <property type="match status" value="1"/>
</dbReference>
<sequence>MAAYAYDDQLLIHVFQDSLVGVALNWYTHLEPSRIHCWADLADAFVKRYIYNTHVAPDRLQLQNMGKKDDETFKEYAQRWRELATQVEPPLFEKEMVAMFVNTLQPPFYEYMVGNVSANFADVVIIGERIEIGVKSGKIAGGPSTIENSKKKPSFNPELLPHLVKRGLVAICPVIPLQPPYPRGYDADAKCSYHGEGVGHSTERCMAFKRKVQALIDAGWLKFQEDKPSIDTNPLSGHGNSSTNAIEVKKHELIRDASKIRSSRRFIFKELLKLGFLNGDYDLERACGLHPCTEHSIEECVEFEKFLQDLLDRNLMQVCYEDKDEEVFAQTSMELDVTLPEPLIIRFTRTTPTPVIQGRSPVVIHTPVPFPYKSEKAVPWRYGTHVVDEGQCIESHFSSEDPVVKNISSIGGMTRSGRIFTPPNLTGRGASNNETPMDANTKEHLKGKGVQVEETSDKADKKEISEEEACEFLKFIQQSEYKVVEQLNRMPARVSLLELLMHSTSHRKLLMKVLSEAHVEHGISLNKFEGIVGNIISNNYLTFTDEEIPTEGRGHNKALHVSVKCLDHVIARVLVDNGSSLNVMPKSTLEKLPCDGMHMKPSSMIVRAFDGSKRVVMGEIELPVQIGPCVFQITFQVMDILPAYSCLLGRPWIHSAGVVPSTLHQKLKYIMGDKLIIVSGEEDLLVNGPSSTRYIEAAEEALETAFQSLEIVGNTYVEPFPKNPHLSCTSIMMAKVMLKEGYKYGNGLGKYGQGRTFPLEVIGNKNRYGLGYRPSKEDNKRVIEERKERSLARMGKREPRAKKIHICGIKESFRSVGWVNTSHIAVVEEEARSESSNFVWVCSPGARLNNWKTLDLPVMFKSIEIYDNECFENNNVNIPKWAHPVINAEDDPEDDSEDDLETSPELLRLVERESKEIKPHQEEIEILNLGGEDEMKESYNDMPGLDTDIVQHKLPLKQECLPVKQKLRRMKPEMSLKKDGKVRMCVDYRDLNRSSPKDNFPLPHIDTLVDNTAKYSLFSFMDGFSGYNQIKMAPEDMEKTTFITLWGTFCYKVMSFGLKNAGATYQRAMVTLFHDMMHREIEVYVDDMIAKSESEEEHVLNLKKLFERLRKYKLRLNPAKCTFGVKSGKLLGFVVSQKGIEVDPDKVRAISEMPTPSTEKEVRGFLGRLNYIARFISQLTATCEPMFKLLRKNQVMVWNEDCQAAFEKIKQYLQDPPVLRPPEPGRPLILYLTVLERSMGCVLGQHDEAGKREHAIYYLSKKFTDCEQRYSSLERTCCALAWAAHRLSALAEYLAHQPINDYQPMQPEFPDESIMALFEEGRKDRDEETWILLFDGASNMMGHGIGAVLISPGQQYMPMTSRLCFNCTNNIAEYELKGEWETRDAKLIPYQAYIKGLMECFDIITFNHIPREDNQLADALATLSSMFEVDPNTELPVIEMKSHAEPAYCQFIKEEVDGKPWYFDIKHYLKTREYPEKASENDKRSLRRLAGSFILSGDILYKRNHDMILLRCVDTKEAELILKEVHEGTFGTHMNGHSMARKILRAGYFWLTMENDCCTHVRRCEKCQMHADNINMSPMTLNVLSAPWPFSMWGIDVIGAIEPKASNGHRFILVAIDYFTKWVEAVSYANVTRKVVTRFIKKELICRYGLPNKIITDNATNLNNRMMAELCEEFKIHHLNSSPYRPKMNGAVEAANKNIKKIVQKMVVTYKDWHEMLPFALHGYRTSVRTSTGATPFSLVYGMEVVLPFEVEIPSLRILLETQLEEAEWVQARFDQLNLIEEKRLTAACHGQLYQRRMKKAFDKKLHPREFHEGELVLKKILPIQRDFRGKWTPNYEGPFVVKKAFSGGALILTRMDGEELPLPVNSDAVKKFYA</sequence>
<dbReference type="Pfam" id="PF17921">
    <property type="entry name" value="Integrase_H2C2"/>
    <property type="match status" value="1"/>
</dbReference>
<dbReference type="InterPro" id="IPR000467">
    <property type="entry name" value="G_patch_dom"/>
</dbReference>
<dbReference type="InterPro" id="IPR041588">
    <property type="entry name" value="Integrase_H2C2"/>
</dbReference>